<keyword evidence="10" id="KW-0804">Transcription</keyword>
<dbReference type="PRINTS" id="PR00039">
    <property type="entry name" value="HTHLYSR"/>
</dbReference>
<dbReference type="CDD" id="cd08441">
    <property type="entry name" value="PBP2_MetR"/>
    <property type="match status" value="1"/>
</dbReference>
<gene>
    <name evidence="13" type="ordered locus">TERTU_4689</name>
</gene>
<dbReference type="GO" id="GO:0005737">
    <property type="term" value="C:cytoplasm"/>
    <property type="evidence" value="ECO:0007669"/>
    <property type="project" value="UniProtKB-SubCell"/>
</dbReference>
<dbReference type="SUPFAM" id="SSF53850">
    <property type="entry name" value="Periplasmic binding protein-like II"/>
    <property type="match status" value="1"/>
</dbReference>
<keyword evidence="4" id="KW-0963">Cytoplasm</keyword>
<dbReference type="PANTHER" id="PTHR30126">
    <property type="entry name" value="HTH-TYPE TRANSCRIPTIONAL REGULATOR"/>
    <property type="match status" value="1"/>
</dbReference>
<dbReference type="Gene3D" id="1.10.10.10">
    <property type="entry name" value="Winged helix-like DNA-binding domain superfamily/Winged helix DNA-binding domain"/>
    <property type="match status" value="1"/>
</dbReference>
<proteinExistence type="inferred from homology"/>
<dbReference type="GO" id="GO:0009086">
    <property type="term" value="P:methionine biosynthetic process"/>
    <property type="evidence" value="ECO:0007669"/>
    <property type="project" value="UniProtKB-KW"/>
</dbReference>
<dbReference type="GO" id="GO:0000976">
    <property type="term" value="F:transcription cis-regulatory region binding"/>
    <property type="evidence" value="ECO:0007669"/>
    <property type="project" value="TreeGrafter"/>
</dbReference>
<name>C5BKH1_TERTT</name>
<evidence type="ECO:0000256" key="11">
    <source>
        <dbReference type="ARBA" id="ARBA00023167"/>
    </source>
</evidence>
<dbReference type="GO" id="GO:0003700">
    <property type="term" value="F:DNA-binding transcription factor activity"/>
    <property type="evidence" value="ECO:0007669"/>
    <property type="project" value="InterPro"/>
</dbReference>
<dbReference type="eggNOG" id="COG0583">
    <property type="taxonomic scope" value="Bacteria"/>
</dbReference>
<dbReference type="Proteomes" id="UP000009080">
    <property type="component" value="Chromosome"/>
</dbReference>
<keyword evidence="8" id="KW-0238">DNA-binding</keyword>
<feature type="domain" description="HTH lysR-type" evidence="12">
    <location>
        <begin position="18"/>
        <end position="71"/>
    </location>
</feature>
<protein>
    <recommendedName>
        <fullName evidence="3">HTH-type transcriptional regulator MetR</fullName>
    </recommendedName>
</protein>
<comment type="subcellular location">
    <subcellularLocation>
        <location evidence="1">Cytoplasm</location>
    </subcellularLocation>
</comment>
<evidence type="ECO:0000256" key="7">
    <source>
        <dbReference type="ARBA" id="ARBA00023015"/>
    </source>
</evidence>
<dbReference type="KEGG" id="ttu:TERTU_4689"/>
<evidence type="ECO:0000256" key="9">
    <source>
        <dbReference type="ARBA" id="ARBA00023159"/>
    </source>
</evidence>
<dbReference type="STRING" id="377629.TERTU_4689"/>
<dbReference type="HOGENOM" id="CLU_039613_6_0_6"/>
<dbReference type="InterPro" id="IPR005119">
    <property type="entry name" value="LysR_subst-bd"/>
</dbReference>
<keyword evidence="6" id="KW-0028">Amino-acid biosynthesis</keyword>
<evidence type="ECO:0000256" key="6">
    <source>
        <dbReference type="ARBA" id="ARBA00022605"/>
    </source>
</evidence>
<evidence type="ECO:0000256" key="4">
    <source>
        <dbReference type="ARBA" id="ARBA00022490"/>
    </source>
</evidence>
<dbReference type="InterPro" id="IPR036388">
    <property type="entry name" value="WH-like_DNA-bd_sf"/>
</dbReference>
<evidence type="ECO:0000256" key="5">
    <source>
        <dbReference type="ARBA" id="ARBA00022491"/>
    </source>
</evidence>
<evidence type="ECO:0000256" key="2">
    <source>
        <dbReference type="ARBA" id="ARBA00009437"/>
    </source>
</evidence>
<dbReference type="AlphaFoldDB" id="C5BKH1"/>
<evidence type="ECO:0000256" key="1">
    <source>
        <dbReference type="ARBA" id="ARBA00004496"/>
    </source>
</evidence>
<keyword evidence="11" id="KW-0486">Methionine biosynthesis</keyword>
<organism evidence="13 14">
    <name type="scientific">Teredinibacter turnerae (strain ATCC 39867 / T7901)</name>
    <dbReference type="NCBI Taxonomy" id="377629"/>
    <lineage>
        <taxon>Bacteria</taxon>
        <taxon>Pseudomonadati</taxon>
        <taxon>Pseudomonadota</taxon>
        <taxon>Gammaproteobacteria</taxon>
        <taxon>Cellvibrionales</taxon>
        <taxon>Cellvibrionaceae</taxon>
        <taxon>Teredinibacter</taxon>
    </lineage>
</organism>
<keyword evidence="7" id="KW-0805">Transcription regulation</keyword>
<dbReference type="OrthoDB" id="155872at2"/>
<dbReference type="PROSITE" id="PS50931">
    <property type="entry name" value="HTH_LYSR"/>
    <property type="match status" value="1"/>
</dbReference>
<keyword evidence="5" id="KW-0678">Repressor</keyword>
<evidence type="ECO:0000256" key="10">
    <source>
        <dbReference type="ARBA" id="ARBA00023163"/>
    </source>
</evidence>
<dbReference type="Gene3D" id="3.40.190.10">
    <property type="entry name" value="Periplasmic binding protein-like II"/>
    <property type="match status" value="1"/>
</dbReference>
<comment type="similarity">
    <text evidence="2">Belongs to the LysR transcriptional regulatory family.</text>
</comment>
<dbReference type="InterPro" id="IPR036390">
    <property type="entry name" value="WH_DNA-bd_sf"/>
</dbReference>
<evidence type="ECO:0000313" key="14">
    <source>
        <dbReference type="Proteomes" id="UP000009080"/>
    </source>
</evidence>
<sequence length="304" mass="34594">MVLFHFFMNTIHMIDRMHLRIMREIDAQGSLTRAAQSLHLTQSALSHALKKLEQQLCVSLWIKQGRQLQLTTAGRHLLLEAQRLLPQLERLDDAMADFAQGNRGSLRIGMECHPCYRWLLTIVEPFLAQWPGVDVDVKQQFQFGGMAALFNYDIDILVTPDPLARSGVEFHPCFAYEQVLVVSRHDSLANEEWIAPHALSDKVLYTYPVEPSRLDIYTEFLLPGQCQPRKHKVIEATEMMLQLVAARRGVACLPLWLVEQMRGELAITTVRLGQQGVHKHIHLGVRQEAESANPFIASFLASAR</sequence>
<dbReference type="InterPro" id="IPR000847">
    <property type="entry name" value="LysR_HTH_N"/>
</dbReference>
<accession>C5BKH1</accession>
<dbReference type="RefSeq" id="WP_015817066.1">
    <property type="nucleotide sequence ID" value="NC_012997.1"/>
</dbReference>
<dbReference type="Pfam" id="PF03466">
    <property type="entry name" value="LysR_substrate"/>
    <property type="match status" value="1"/>
</dbReference>
<evidence type="ECO:0000259" key="12">
    <source>
        <dbReference type="PROSITE" id="PS50931"/>
    </source>
</evidence>
<evidence type="ECO:0000313" key="13">
    <source>
        <dbReference type="EMBL" id="ACR10954.1"/>
    </source>
</evidence>
<keyword evidence="9" id="KW-0010">Activator</keyword>
<dbReference type="InterPro" id="IPR037406">
    <property type="entry name" value="MetR_PBP2"/>
</dbReference>
<dbReference type="Pfam" id="PF00126">
    <property type="entry name" value="HTH_1"/>
    <property type="match status" value="1"/>
</dbReference>
<evidence type="ECO:0000256" key="8">
    <source>
        <dbReference type="ARBA" id="ARBA00023125"/>
    </source>
</evidence>
<keyword evidence="14" id="KW-1185">Reference proteome</keyword>
<reference evidence="13 14" key="1">
    <citation type="journal article" date="2009" name="PLoS ONE">
        <title>The complete genome of Teredinibacter turnerae T7901: an intracellular endosymbiont of marine wood-boring bivalves (shipworms).</title>
        <authorList>
            <person name="Yang J.C."/>
            <person name="Madupu R."/>
            <person name="Durkin A.S."/>
            <person name="Ekborg N.A."/>
            <person name="Pedamallu C.S."/>
            <person name="Hostetler J.B."/>
            <person name="Radune D."/>
            <person name="Toms B.S."/>
            <person name="Henrissat B."/>
            <person name="Coutinho P.M."/>
            <person name="Schwarz S."/>
            <person name="Field L."/>
            <person name="Trindade-Silva A.E."/>
            <person name="Soares C.A.G."/>
            <person name="Elshahawi S."/>
            <person name="Hanora A."/>
            <person name="Schmidt E.W."/>
            <person name="Haygood M.G."/>
            <person name="Posfai J."/>
            <person name="Benner J."/>
            <person name="Madinger C."/>
            <person name="Nove J."/>
            <person name="Anton B."/>
            <person name="Chaudhary K."/>
            <person name="Foster J."/>
            <person name="Holman A."/>
            <person name="Kumar S."/>
            <person name="Lessard P.A."/>
            <person name="Luyten Y.A."/>
            <person name="Slatko B."/>
            <person name="Wood N."/>
            <person name="Wu B."/>
            <person name="Teplitski M."/>
            <person name="Mougous J.D."/>
            <person name="Ward N."/>
            <person name="Eisen J.A."/>
            <person name="Badger J.H."/>
            <person name="Distel D.L."/>
        </authorList>
    </citation>
    <scope>NUCLEOTIDE SEQUENCE [LARGE SCALE GENOMIC DNA]</scope>
    <source>
        <strain evidence="14">ATCC 39867 / T7901</strain>
    </source>
</reference>
<dbReference type="EMBL" id="CP001614">
    <property type="protein sequence ID" value="ACR10954.1"/>
    <property type="molecule type" value="Genomic_DNA"/>
</dbReference>
<evidence type="ECO:0000256" key="3">
    <source>
        <dbReference type="ARBA" id="ARBA00019365"/>
    </source>
</evidence>
<dbReference type="SUPFAM" id="SSF46785">
    <property type="entry name" value="Winged helix' DNA-binding domain"/>
    <property type="match status" value="1"/>
</dbReference>
<dbReference type="PANTHER" id="PTHR30126:SF25">
    <property type="entry name" value="HTH-TYPE TRANSCRIPTIONAL REGULATOR METR"/>
    <property type="match status" value="1"/>
</dbReference>